<feature type="region of interest" description="Disordered" evidence="8">
    <location>
        <begin position="17"/>
        <end position="180"/>
    </location>
</feature>
<sequence length="606" mass="65053">MEHILRRELKIWQRAFKQRHGRDPTKRDILADDNISGTYETWQAVGGDATAKPRSSKRSEPPSTKASSSKSTLDDNVVRTPSKRKVTAQAGASPSKNPFRTPTKRSSPSQKENVPRQNPFATPSRRAAASVPASPAGSLVDVEMTPKRSPLLTASQRAHAFTPSKPPLRTASQQQQYMTASPSKLRTAVAAASRLTPTKPVRAHGDAALKSALVAYTPRTKARKRLRGEDVPLTPARAGGRAGTDPRPAQRGLAAFGFATQRKAPTMPAPASAFPSRTVVPAQMSDDEDVLDASPVKAVARRGSGKPGFRPLFASPSSHAPVDILAPPTSCSTGDADEDAVMHDAGPAGGLFGAEVQRRRRLRQLSPAASKKSKTRSAPILPSSDCDDDLGASSSPMRRGESSPHTEITLPSSVPRPSSRKQVASSSPTGGVGWRQTREVELSDDDASPRKGSSGGRKISIQPYRLYGRCTQPAPQLGEDDDDAYAMFNSLQTTTTSVTATTPEPEPNTALAGLHLSPVQLPSSKDTNKRLLDNIFHPTSSAPKHPTLNPHARFHLHQPDPPSPPDDDDDDDANPAANFQDDDDWLQEVDADYTFLDTEIQLNDIA</sequence>
<evidence type="ECO:0000256" key="2">
    <source>
        <dbReference type="ARBA" id="ARBA00007276"/>
    </source>
</evidence>
<evidence type="ECO:0000313" key="10">
    <source>
        <dbReference type="Proteomes" id="UP000019462"/>
    </source>
</evidence>
<feature type="compositionally biased region" description="Low complexity" evidence="8">
    <location>
        <begin position="121"/>
        <end position="136"/>
    </location>
</feature>
<keyword evidence="6 7" id="KW-0131">Cell cycle</keyword>
<keyword evidence="5 7" id="KW-0539">Nucleus</keyword>
<evidence type="ECO:0000256" key="3">
    <source>
        <dbReference type="ARBA" id="ARBA00018363"/>
    </source>
</evidence>
<dbReference type="GO" id="GO:0006270">
    <property type="term" value="P:DNA replication initiation"/>
    <property type="evidence" value="ECO:0007669"/>
    <property type="project" value="UniProtKB-UniRule"/>
</dbReference>
<dbReference type="GO" id="GO:0000727">
    <property type="term" value="P:double-strand break repair via break-induced replication"/>
    <property type="evidence" value="ECO:0007669"/>
    <property type="project" value="TreeGrafter"/>
</dbReference>
<feature type="region of interest" description="Disordered" evidence="8">
    <location>
        <begin position="535"/>
        <end position="585"/>
    </location>
</feature>
<evidence type="ECO:0000256" key="7">
    <source>
        <dbReference type="RuleBase" id="RU367067"/>
    </source>
</evidence>
<feature type="compositionally biased region" description="Polar residues" evidence="8">
    <location>
        <begin position="405"/>
        <end position="429"/>
    </location>
</feature>
<feature type="compositionally biased region" description="Low complexity" evidence="8">
    <location>
        <begin position="61"/>
        <end position="71"/>
    </location>
</feature>
<dbReference type="GO" id="GO:0003688">
    <property type="term" value="F:DNA replication origin binding"/>
    <property type="evidence" value="ECO:0007669"/>
    <property type="project" value="TreeGrafter"/>
</dbReference>
<evidence type="ECO:0000256" key="8">
    <source>
        <dbReference type="SAM" id="MobiDB-lite"/>
    </source>
</evidence>
<dbReference type="EMBL" id="AWNI01000008">
    <property type="protein sequence ID" value="ETS63809.1"/>
    <property type="molecule type" value="Genomic_DNA"/>
</dbReference>
<dbReference type="Pfam" id="PF11719">
    <property type="entry name" value="Drc1-Sld2"/>
    <property type="match status" value="1"/>
</dbReference>
<feature type="compositionally biased region" description="Basic and acidic residues" evidence="8">
    <location>
        <begin position="21"/>
        <end position="30"/>
    </location>
</feature>
<dbReference type="Gene3D" id="1.10.10.1460">
    <property type="match status" value="1"/>
</dbReference>
<dbReference type="InterPro" id="IPR040203">
    <property type="entry name" value="Sld2"/>
</dbReference>
<comment type="similarity">
    <text evidence="2 7">Belongs to the SLD2 family.</text>
</comment>
<feature type="region of interest" description="Disordered" evidence="8">
    <location>
        <begin position="300"/>
        <end position="482"/>
    </location>
</feature>
<evidence type="ECO:0000256" key="4">
    <source>
        <dbReference type="ARBA" id="ARBA00022705"/>
    </source>
</evidence>
<protein>
    <recommendedName>
        <fullName evidence="3 7">DNA replication regulator SLD2</fullName>
    </recommendedName>
</protein>
<keyword evidence="4 7" id="KW-0235">DNA replication</keyword>
<dbReference type="GO" id="GO:0003697">
    <property type="term" value="F:single-stranded DNA binding"/>
    <property type="evidence" value="ECO:0007669"/>
    <property type="project" value="TreeGrafter"/>
</dbReference>
<dbReference type="InterPro" id="IPR021110">
    <property type="entry name" value="DNA_rep_checkpnt_protein"/>
</dbReference>
<name>W3VQH4_MOEAP</name>
<feature type="compositionally biased region" description="Polar residues" evidence="8">
    <location>
        <begin position="90"/>
        <end position="120"/>
    </location>
</feature>
<keyword evidence="10" id="KW-1185">Reference proteome</keyword>
<feature type="region of interest" description="Disordered" evidence="8">
    <location>
        <begin position="226"/>
        <end position="250"/>
    </location>
</feature>
<evidence type="ECO:0000313" key="9">
    <source>
        <dbReference type="EMBL" id="ETS63809.1"/>
    </source>
</evidence>
<dbReference type="AlphaFoldDB" id="W3VQH4"/>
<dbReference type="PANTHER" id="PTHR28124:SF1">
    <property type="entry name" value="DNA REPLICATION REGULATOR SLD2"/>
    <property type="match status" value="1"/>
</dbReference>
<reference evidence="9 10" key="1">
    <citation type="journal article" date="2014" name="Genome Announc.">
        <title>Genome sequence of the basidiomycetous fungus Pseudozyma aphidis DSM70725, an efficient producer of biosurfactant mannosylerythritol lipids.</title>
        <authorList>
            <person name="Lorenz S."/>
            <person name="Guenther M."/>
            <person name="Grumaz C."/>
            <person name="Rupp S."/>
            <person name="Zibek S."/>
            <person name="Sohn K."/>
        </authorList>
    </citation>
    <scope>NUCLEOTIDE SEQUENCE [LARGE SCALE GENOMIC DNA]</scope>
    <source>
        <strain evidence="10">ATCC 32657 / CBS 517.83 / DSM 70725 / JCM 10318 / NBRC 10182 / NRRL Y-7954 / St-0401</strain>
    </source>
</reference>
<proteinExistence type="inferred from homology"/>
<comment type="function">
    <text evidence="7">Has a role in the initiation of DNA replication. Required at S-phase checkpoint.</text>
</comment>
<dbReference type="GO" id="GO:1902977">
    <property type="term" value="P:mitotic DNA replication preinitiation complex assembly"/>
    <property type="evidence" value="ECO:0007669"/>
    <property type="project" value="TreeGrafter"/>
</dbReference>
<feature type="compositionally biased region" description="Polar residues" evidence="8">
    <location>
        <begin position="170"/>
        <end position="180"/>
    </location>
</feature>
<evidence type="ECO:0000256" key="6">
    <source>
        <dbReference type="ARBA" id="ARBA00023306"/>
    </source>
</evidence>
<dbReference type="OrthoDB" id="8775810at2759"/>
<evidence type="ECO:0000256" key="5">
    <source>
        <dbReference type="ARBA" id="ARBA00023242"/>
    </source>
</evidence>
<dbReference type="Proteomes" id="UP000019462">
    <property type="component" value="Unassembled WGS sequence"/>
</dbReference>
<organism evidence="9 10">
    <name type="scientific">Moesziomyces aphidis</name>
    <name type="common">Pseudozyma aphidis</name>
    <dbReference type="NCBI Taxonomy" id="84754"/>
    <lineage>
        <taxon>Eukaryota</taxon>
        <taxon>Fungi</taxon>
        <taxon>Dikarya</taxon>
        <taxon>Basidiomycota</taxon>
        <taxon>Ustilaginomycotina</taxon>
        <taxon>Ustilaginomycetes</taxon>
        <taxon>Ustilaginales</taxon>
        <taxon>Ustilaginaceae</taxon>
        <taxon>Moesziomyces</taxon>
    </lineage>
</organism>
<accession>W3VQH4</accession>
<dbReference type="PANTHER" id="PTHR28124">
    <property type="entry name" value="DNA REPLICATION REGULATOR SLD2"/>
    <property type="match status" value="1"/>
</dbReference>
<dbReference type="HOGENOM" id="CLU_404448_0_0_1"/>
<comment type="caution">
    <text evidence="9">The sequence shown here is derived from an EMBL/GenBank/DDBJ whole genome shotgun (WGS) entry which is preliminary data.</text>
</comment>
<evidence type="ECO:0000256" key="1">
    <source>
        <dbReference type="ARBA" id="ARBA00004123"/>
    </source>
</evidence>
<gene>
    <name evidence="9" type="ORF">PaG_02127</name>
</gene>
<dbReference type="GO" id="GO:0031261">
    <property type="term" value="C:DNA replication preinitiation complex"/>
    <property type="evidence" value="ECO:0007669"/>
    <property type="project" value="TreeGrafter"/>
</dbReference>
<comment type="subcellular location">
    <subcellularLocation>
        <location evidence="1 7">Nucleus</location>
    </subcellularLocation>
</comment>